<evidence type="ECO:0000256" key="4">
    <source>
        <dbReference type="ARBA" id="ARBA00022692"/>
    </source>
</evidence>
<protein>
    <recommendedName>
        <fullName evidence="7">FXYD domain-containing ion transport regulator</fullName>
    </recommendedName>
</protein>
<evidence type="ECO:0000256" key="3">
    <source>
        <dbReference type="ARBA" id="ARBA00022448"/>
    </source>
</evidence>
<feature type="region of interest" description="Disordered" evidence="8">
    <location>
        <begin position="22"/>
        <end position="55"/>
    </location>
</feature>
<evidence type="ECO:0000256" key="5">
    <source>
        <dbReference type="ARBA" id="ARBA00023065"/>
    </source>
</evidence>
<evidence type="ECO:0000313" key="9">
    <source>
        <dbReference type="Proteomes" id="UP000008143"/>
    </source>
</evidence>
<dbReference type="OrthoDB" id="10537870at2759"/>
<feature type="compositionally biased region" description="Polar residues" evidence="8">
    <location>
        <begin position="38"/>
        <end position="51"/>
    </location>
</feature>
<keyword evidence="3 7" id="KW-0813">Transport</keyword>
<feature type="compositionally biased region" description="Polar residues" evidence="8">
    <location>
        <begin position="104"/>
        <end position="123"/>
    </location>
</feature>
<dbReference type="RefSeq" id="XP_002942693.2">
    <property type="nucleotide sequence ID" value="XM_002942647.4"/>
</dbReference>
<dbReference type="InterPro" id="IPR000272">
    <property type="entry name" value="Ion-transport_regulator_FXYD"/>
</dbReference>
<evidence type="ECO:0000313" key="11">
    <source>
        <dbReference type="Xenbase" id="XB-GENE-29079171"/>
    </source>
</evidence>
<keyword evidence="6 7" id="KW-0472">Membrane</keyword>
<proteinExistence type="inferred from homology"/>
<name>A0A8J0QW27_XENTR</name>
<feature type="region of interest" description="Disordered" evidence="8">
    <location>
        <begin position="81"/>
        <end position="124"/>
    </location>
</feature>
<evidence type="ECO:0000256" key="6">
    <source>
        <dbReference type="ARBA" id="ARBA00023136"/>
    </source>
</evidence>
<dbReference type="AlphaFoldDB" id="A0A8J0QW27"/>
<dbReference type="Gene3D" id="1.20.5.780">
    <property type="entry name" value="Single helix bin"/>
    <property type="match status" value="1"/>
</dbReference>
<dbReference type="KEGG" id="xtr:100488380"/>
<feature type="signal peptide" evidence="7">
    <location>
        <begin position="1"/>
        <end position="23"/>
    </location>
</feature>
<evidence type="ECO:0000256" key="2">
    <source>
        <dbReference type="ARBA" id="ARBA00005948"/>
    </source>
</evidence>
<dbReference type="GO" id="GO:0099106">
    <property type="term" value="F:ion channel regulator activity"/>
    <property type="evidence" value="ECO:0007669"/>
    <property type="project" value="InterPro"/>
</dbReference>
<dbReference type="Proteomes" id="UP000008143">
    <property type="component" value="Chromosome 7"/>
</dbReference>
<dbReference type="Xenbase" id="XB-GENE-29079171">
    <property type="gene designation" value="LOC100488380"/>
</dbReference>
<comment type="similarity">
    <text evidence="2 7">Belongs to the FXYD family.</text>
</comment>
<keyword evidence="7" id="KW-0732">Signal</keyword>
<keyword evidence="7" id="KW-1133">Transmembrane helix</keyword>
<dbReference type="Pfam" id="PF02038">
    <property type="entry name" value="ATP1G1_PLM_MAT8"/>
    <property type="match status" value="1"/>
</dbReference>
<evidence type="ECO:0000256" key="8">
    <source>
        <dbReference type="SAM" id="MobiDB-lite"/>
    </source>
</evidence>
<accession>A0A8J0QW27</accession>
<sequence>MWSLLLLLCVSQLLVQGPLQTQCATEPTSPPLWREETSATSVSITGTNGSEPETPVEAIPAREENINSSLGPENVTTVTAPQDTAAGGVTSKESIPGVTEHTNEGVTTQKPRTMSTKPTTKDLNGQKGHDERLFYYDVDTLRLWGLVCALILFLLGILILMSDKCSRCSCRRRQRRKYNVTFA</sequence>
<keyword evidence="4 7" id="KW-0812">Transmembrane</keyword>
<dbReference type="AGR" id="Xenbase:XB-GENE-29079171"/>
<evidence type="ECO:0000313" key="10">
    <source>
        <dbReference type="RefSeq" id="XP_002942693.2"/>
    </source>
</evidence>
<gene>
    <name evidence="10 11" type="primary">LOC100488380</name>
</gene>
<dbReference type="OMA" id="SEHENPH"/>
<keyword evidence="9" id="KW-1185">Reference proteome</keyword>
<evidence type="ECO:0000256" key="7">
    <source>
        <dbReference type="RuleBase" id="RU364131"/>
    </source>
</evidence>
<dbReference type="GO" id="GO:0006811">
    <property type="term" value="P:monoatomic ion transport"/>
    <property type="evidence" value="ECO:0007669"/>
    <property type="project" value="UniProtKB-KW"/>
</dbReference>
<dbReference type="PANTHER" id="PTHR14132">
    <property type="entry name" value="SODIUM/POTASSIUM-TRANSPORTING ATPASE SUBUNIT GAMMA"/>
    <property type="match status" value="1"/>
</dbReference>
<evidence type="ECO:0000256" key="1">
    <source>
        <dbReference type="ARBA" id="ARBA00004167"/>
    </source>
</evidence>
<reference evidence="10" key="1">
    <citation type="submission" date="2025-08" db="UniProtKB">
        <authorList>
            <consortium name="RefSeq"/>
        </authorList>
    </citation>
    <scope>IDENTIFICATION</scope>
    <source>
        <strain evidence="10">Nigerian</strain>
        <tissue evidence="10">Liver and blood</tissue>
    </source>
</reference>
<dbReference type="GeneID" id="100488380"/>
<keyword evidence="5 7" id="KW-0406">Ion transport</keyword>
<comment type="subcellular location">
    <subcellularLocation>
        <location evidence="1">Membrane</location>
        <topology evidence="1">Single-pass membrane protein</topology>
    </subcellularLocation>
</comment>
<organism evidence="9 10">
    <name type="scientific">Xenopus tropicalis</name>
    <name type="common">Western clawed frog</name>
    <name type="synonym">Silurana tropicalis</name>
    <dbReference type="NCBI Taxonomy" id="8364"/>
    <lineage>
        <taxon>Eukaryota</taxon>
        <taxon>Metazoa</taxon>
        <taxon>Chordata</taxon>
        <taxon>Craniata</taxon>
        <taxon>Vertebrata</taxon>
        <taxon>Euteleostomi</taxon>
        <taxon>Amphibia</taxon>
        <taxon>Batrachia</taxon>
        <taxon>Anura</taxon>
        <taxon>Pipoidea</taxon>
        <taxon>Pipidae</taxon>
        <taxon>Xenopodinae</taxon>
        <taxon>Xenopus</taxon>
        <taxon>Silurana</taxon>
    </lineage>
</organism>
<dbReference type="GO" id="GO:0043269">
    <property type="term" value="P:regulation of monoatomic ion transport"/>
    <property type="evidence" value="ECO:0007669"/>
    <property type="project" value="InterPro"/>
</dbReference>
<feature type="chain" id="PRO_5035337252" description="FXYD domain-containing ion transport regulator" evidence="7">
    <location>
        <begin position="24"/>
        <end position="183"/>
    </location>
</feature>
<feature type="transmembrane region" description="Helical" evidence="7">
    <location>
        <begin position="143"/>
        <end position="162"/>
    </location>
</feature>
<dbReference type="GO" id="GO:0016020">
    <property type="term" value="C:membrane"/>
    <property type="evidence" value="ECO:0007669"/>
    <property type="project" value="UniProtKB-SubCell"/>
</dbReference>